<dbReference type="SUPFAM" id="SSF58104">
    <property type="entry name" value="Methyl-accepting chemotaxis protein (MCP) signaling domain"/>
    <property type="match status" value="1"/>
</dbReference>
<dbReference type="Gene3D" id="6.10.340.10">
    <property type="match status" value="1"/>
</dbReference>
<dbReference type="CDD" id="cd11386">
    <property type="entry name" value="MCP_signal"/>
    <property type="match status" value="1"/>
</dbReference>
<sequence>MKISTWLKVMIGVFTMLFVGVFICVYFFNQSLDKENQASKRQIEFKQLGVDLANASDYLTNEARAYVQFGDKTHYDNYWKEVNDTKTRDYVVEKLKELGSPQSELDYIAKAKANSDALVKTEDAAMKAIAAGDFTKARTLMFDKNYDANKKVIMDPITDFQNAMNKRAQEESEQARLHAQQMLYLTIGLLIATFGILLFIFLFFLHKLKPLRVVQIKLSELAASGGDLTARLPVTSSDEIGTISSSLNSFLHTLQAIVHEIISSSHGVADSSTRLIRISEQVSSSTHHTSEAMQEVQANSSLTVHSTEESSRVIEEMSKGIQQIAASASDLSNLAKDSEKESRLGFELMQEAMSQMEHIQSSVIESSEIVSALESRTGYIEQIVAAITSVSSQTNLLALNASIEAARAGEHGRGFSVVATEIRRLAEQSRLSAEKISVLLKEIQTDTNHTAAAMKKISNEVTVGGSKVNHASRAFQQILLASQGVSLQLQEVSAASEEMAAGSEEVSASVIEITQVSRNVLGKIVLVKNNTERQTKLADEASEISQKVNFEASKLQELVCKFKV</sequence>
<dbReference type="SMART" id="SM00304">
    <property type="entry name" value="HAMP"/>
    <property type="match status" value="1"/>
</dbReference>
<dbReference type="PRINTS" id="PR00260">
    <property type="entry name" value="CHEMTRNSDUCR"/>
</dbReference>
<feature type="domain" description="Methyl-accepting transducer" evidence="9">
    <location>
        <begin position="278"/>
        <end position="514"/>
    </location>
</feature>
<dbReference type="EMBL" id="JAAIKC010000006">
    <property type="protein sequence ID" value="NEW07632.1"/>
    <property type="molecule type" value="Genomic_DNA"/>
</dbReference>
<dbReference type="Pfam" id="PF00672">
    <property type="entry name" value="HAMP"/>
    <property type="match status" value="1"/>
</dbReference>
<name>A0A6G3ZZR8_9BACL</name>
<dbReference type="AlphaFoldDB" id="A0A6G3ZZR8"/>
<feature type="transmembrane region" description="Helical" evidence="8">
    <location>
        <begin position="6"/>
        <end position="28"/>
    </location>
</feature>
<evidence type="ECO:0000256" key="1">
    <source>
        <dbReference type="ARBA" id="ARBA00004236"/>
    </source>
</evidence>
<keyword evidence="8" id="KW-0812">Transmembrane</keyword>
<evidence type="ECO:0000256" key="5">
    <source>
        <dbReference type="ARBA" id="ARBA00029447"/>
    </source>
</evidence>
<organism evidence="11">
    <name type="scientific">Paenibacillus sp. SYP-B3998</name>
    <dbReference type="NCBI Taxonomy" id="2678564"/>
    <lineage>
        <taxon>Bacteria</taxon>
        <taxon>Bacillati</taxon>
        <taxon>Bacillota</taxon>
        <taxon>Bacilli</taxon>
        <taxon>Bacillales</taxon>
        <taxon>Paenibacillaceae</taxon>
        <taxon>Paenibacillus</taxon>
    </lineage>
</organism>
<dbReference type="SMART" id="SM00283">
    <property type="entry name" value="MA"/>
    <property type="match status" value="1"/>
</dbReference>
<dbReference type="InterPro" id="IPR004090">
    <property type="entry name" value="Chemotax_Me-accpt_rcpt"/>
</dbReference>
<dbReference type="RefSeq" id="WP_163948959.1">
    <property type="nucleotide sequence ID" value="NZ_JAAIKC010000006.1"/>
</dbReference>
<keyword evidence="4 6" id="KW-0807">Transducer</keyword>
<dbReference type="InterPro" id="IPR003660">
    <property type="entry name" value="HAMP_dom"/>
</dbReference>
<dbReference type="CDD" id="cd06225">
    <property type="entry name" value="HAMP"/>
    <property type="match status" value="1"/>
</dbReference>
<dbReference type="GO" id="GO:0005886">
    <property type="term" value="C:plasma membrane"/>
    <property type="evidence" value="ECO:0007669"/>
    <property type="project" value="UniProtKB-SubCell"/>
</dbReference>
<comment type="subcellular location">
    <subcellularLocation>
        <location evidence="1">Cell membrane</location>
    </subcellularLocation>
</comment>
<evidence type="ECO:0000259" key="9">
    <source>
        <dbReference type="PROSITE" id="PS50111"/>
    </source>
</evidence>
<dbReference type="PROSITE" id="PS50111">
    <property type="entry name" value="CHEMOTAXIS_TRANSDUC_2"/>
    <property type="match status" value="1"/>
</dbReference>
<evidence type="ECO:0000256" key="4">
    <source>
        <dbReference type="ARBA" id="ARBA00023224"/>
    </source>
</evidence>
<dbReference type="Gene3D" id="1.10.287.950">
    <property type="entry name" value="Methyl-accepting chemotaxis protein"/>
    <property type="match status" value="1"/>
</dbReference>
<dbReference type="InterPro" id="IPR004089">
    <property type="entry name" value="MCPsignal_dom"/>
</dbReference>
<dbReference type="GO" id="GO:0006935">
    <property type="term" value="P:chemotaxis"/>
    <property type="evidence" value="ECO:0007669"/>
    <property type="project" value="InterPro"/>
</dbReference>
<dbReference type="GO" id="GO:0007165">
    <property type="term" value="P:signal transduction"/>
    <property type="evidence" value="ECO:0007669"/>
    <property type="project" value="UniProtKB-KW"/>
</dbReference>
<proteinExistence type="inferred from homology"/>
<dbReference type="PANTHER" id="PTHR32089:SF112">
    <property type="entry name" value="LYSOZYME-LIKE PROTEIN-RELATED"/>
    <property type="match status" value="1"/>
</dbReference>
<feature type="compositionally biased region" description="Polar residues" evidence="7">
    <location>
        <begin position="296"/>
        <end position="305"/>
    </location>
</feature>
<accession>A0A6G3ZZR8</accession>
<protein>
    <submittedName>
        <fullName evidence="11">Methyl-accepting chemotaxis protein</fullName>
    </submittedName>
</protein>
<feature type="transmembrane region" description="Helical" evidence="8">
    <location>
        <begin position="182"/>
        <end position="205"/>
    </location>
</feature>
<evidence type="ECO:0000256" key="8">
    <source>
        <dbReference type="SAM" id="Phobius"/>
    </source>
</evidence>
<gene>
    <name evidence="11" type="ORF">GK047_16650</name>
</gene>
<keyword evidence="8" id="KW-1133">Transmembrane helix</keyword>
<dbReference type="Pfam" id="PF00015">
    <property type="entry name" value="MCPsignal"/>
    <property type="match status" value="1"/>
</dbReference>
<comment type="similarity">
    <text evidence="5">Belongs to the methyl-accepting chemotaxis (MCP) protein family.</text>
</comment>
<dbReference type="GO" id="GO:0004888">
    <property type="term" value="F:transmembrane signaling receptor activity"/>
    <property type="evidence" value="ECO:0007669"/>
    <property type="project" value="InterPro"/>
</dbReference>
<keyword evidence="3 8" id="KW-0472">Membrane</keyword>
<dbReference type="PANTHER" id="PTHR32089">
    <property type="entry name" value="METHYL-ACCEPTING CHEMOTAXIS PROTEIN MCPB"/>
    <property type="match status" value="1"/>
</dbReference>
<reference evidence="11" key="1">
    <citation type="submission" date="2020-02" db="EMBL/GenBank/DDBJ databases">
        <authorList>
            <person name="Shen X.-R."/>
            <person name="Zhang Y.-X."/>
        </authorList>
    </citation>
    <scope>NUCLEOTIDE SEQUENCE</scope>
    <source>
        <strain evidence="11">SYP-B3998</strain>
    </source>
</reference>
<evidence type="ECO:0000256" key="2">
    <source>
        <dbReference type="ARBA" id="ARBA00022475"/>
    </source>
</evidence>
<feature type="domain" description="HAMP" evidence="10">
    <location>
        <begin position="208"/>
        <end position="259"/>
    </location>
</feature>
<feature type="region of interest" description="Disordered" evidence="7">
    <location>
        <begin position="286"/>
        <end position="311"/>
    </location>
</feature>
<evidence type="ECO:0000256" key="6">
    <source>
        <dbReference type="PROSITE-ProRule" id="PRU00284"/>
    </source>
</evidence>
<evidence type="ECO:0000313" key="11">
    <source>
        <dbReference type="EMBL" id="NEW07632.1"/>
    </source>
</evidence>
<dbReference type="PROSITE" id="PS50885">
    <property type="entry name" value="HAMP"/>
    <property type="match status" value="1"/>
</dbReference>
<keyword evidence="2" id="KW-1003">Cell membrane</keyword>
<evidence type="ECO:0000256" key="3">
    <source>
        <dbReference type="ARBA" id="ARBA00023136"/>
    </source>
</evidence>
<evidence type="ECO:0000259" key="10">
    <source>
        <dbReference type="PROSITE" id="PS50885"/>
    </source>
</evidence>
<evidence type="ECO:0000256" key="7">
    <source>
        <dbReference type="SAM" id="MobiDB-lite"/>
    </source>
</evidence>
<comment type="caution">
    <text evidence="11">The sequence shown here is derived from an EMBL/GenBank/DDBJ whole genome shotgun (WGS) entry which is preliminary data.</text>
</comment>